<keyword evidence="4" id="KW-0843">Virulence</keyword>
<feature type="compositionally biased region" description="Basic and acidic residues" evidence="5">
    <location>
        <begin position="191"/>
        <end position="205"/>
    </location>
</feature>
<dbReference type="Proteomes" id="UP000430368">
    <property type="component" value="Chromosome"/>
</dbReference>
<keyword evidence="9" id="KW-1185">Reference proteome</keyword>
<keyword evidence="3" id="KW-1266">Target cell cytoplasm</keyword>
<comment type="subcellular location">
    <subcellularLocation>
        <location evidence="1">Target cell</location>
        <location evidence="1">Target cell cytoplasm</location>
    </subcellularLocation>
</comment>
<evidence type="ECO:0000256" key="2">
    <source>
        <dbReference type="ARBA" id="ARBA00022656"/>
    </source>
</evidence>
<dbReference type="Pfam" id="PF13332">
    <property type="entry name" value="Fil_haemagg_2"/>
    <property type="match status" value="1"/>
</dbReference>
<evidence type="ECO:0000256" key="1">
    <source>
        <dbReference type="ARBA" id="ARBA00004219"/>
    </source>
</evidence>
<proteinExistence type="predicted"/>
<dbReference type="Pfam" id="PF04829">
    <property type="entry name" value="PT-VENN"/>
    <property type="match status" value="1"/>
</dbReference>
<protein>
    <recommendedName>
        <fullName evidence="10">Toxin CdiA</fullName>
    </recommendedName>
</protein>
<feature type="region of interest" description="Disordered" evidence="5">
    <location>
        <begin position="191"/>
        <end position="219"/>
    </location>
</feature>
<gene>
    <name evidence="8" type="ORF">FO014_09490</name>
</gene>
<evidence type="ECO:0000256" key="3">
    <source>
        <dbReference type="ARBA" id="ARBA00022913"/>
    </source>
</evidence>
<reference evidence="8 9" key="1">
    <citation type="submission" date="2019-07" db="EMBL/GenBank/DDBJ databases">
        <title>Serratia dokdonensis sp. nov., an elicitor of systemic resistance in Nicotiana Tabacum.</title>
        <authorList>
            <person name="Son J.-S."/>
            <person name="Hwang Y.-J."/>
            <person name="Lee S.-Y."/>
            <person name="Ghim S.-Y."/>
        </authorList>
    </citation>
    <scope>NUCLEOTIDE SEQUENCE [LARGE SCALE GENOMIC DNA]</scope>
    <source>
        <strain evidence="8 9">KUDC3025</strain>
    </source>
</reference>
<keyword evidence="2" id="KW-0800">Toxin</keyword>
<evidence type="ECO:0000313" key="8">
    <source>
        <dbReference type="EMBL" id="QHA87158.1"/>
    </source>
</evidence>
<evidence type="ECO:0000259" key="6">
    <source>
        <dbReference type="Pfam" id="PF04829"/>
    </source>
</evidence>
<feature type="domain" description="VENN motif-containing" evidence="6">
    <location>
        <begin position="382"/>
        <end position="432"/>
    </location>
</feature>
<name>A0ABX6GLL4_9GAMM</name>
<feature type="region of interest" description="Disordered" evidence="5">
    <location>
        <begin position="34"/>
        <end position="56"/>
    </location>
</feature>
<dbReference type="InterPro" id="IPR006914">
    <property type="entry name" value="VENN_dom"/>
</dbReference>
<evidence type="ECO:0000259" key="7">
    <source>
        <dbReference type="Pfam" id="PF21483"/>
    </source>
</evidence>
<dbReference type="InterPro" id="IPR048745">
    <property type="entry name" value="CdiA_helical"/>
</dbReference>
<organism evidence="8 9">
    <name type="scientific">Serratia rhizosphaerae</name>
    <dbReference type="NCBI Taxonomy" id="2597702"/>
    <lineage>
        <taxon>Bacteria</taxon>
        <taxon>Pseudomonadati</taxon>
        <taxon>Pseudomonadota</taxon>
        <taxon>Gammaproteobacteria</taxon>
        <taxon>Enterobacterales</taxon>
        <taxon>Yersiniaceae</taxon>
        <taxon>Serratia</taxon>
    </lineage>
</organism>
<dbReference type="EMBL" id="CP041764">
    <property type="protein sequence ID" value="QHA87158.1"/>
    <property type="molecule type" value="Genomic_DNA"/>
</dbReference>
<evidence type="ECO:0000313" key="9">
    <source>
        <dbReference type="Proteomes" id="UP000430368"/>
    </source>
</evidence>
<accession>A0ABX6GLL4</accession>
<dbReference type="InterPro" id="IPR025157">
    <property type="entry name" value="Hemagglutinin_rpt"/>
</dbReference>
<evidence type="ECO:0000256" key="5">
    <source>
        <dbReference type="SAM" id="MobiDB-lite"/>
    </source>
</evidence>
<sequence length="695" mass="72264">MKASYSRSCNRITPGAAVSGEQVSADVGRNLTLQSQQDSDRYDAKQTSVSGGVSVPIGAGSGSVNLSASRDKLHSNYDSVQEQTGIFAGKGGFDVKVGEHTQLDGAVLASTADKEKNRLETGTLGFKDIHNQADFKAEHSGGSLSTGGPVGKDLLTNMAGGMLSGANNSGHAEGTTQAAVSEGTIVIREQDKQQQDVAELSRDTENANGSIGPIFDKEKEQNRLREAQLIGEIGGMAMDVISTQGDLNGLKAAKEKHPGWSADELRETKEYQAAMKEYGTGSDLHKAAQALTGALTALAGNNLAGALASGASPYLATEIKKLTTNPLTGEVNVAANAMAHAVLGAVTAQLNNQSAVAGGLGAGGGELAARYIAGQLFPGKKVSELSESEKQQVSALSQLAAGLAGGLVTGDTAGGVTAAQTGKNAVENNALNADQSLAFDKELSECRKGGGNCQGVIDKWKNISDKQSAETDQKLKDNPLEAQVVDKEVAQGGVDMAERPGWLGKIPEVDVMTSDEAKAYVREWNGQDLANIDVNSPDWTKFAAFASDPENQAAVASLGMLGKDLVSIAKNTVVTKSLFKEMTAQGIKFTPENVVGAARDSSGKIIFLEKGNSKAGLQHIVKEHGSQFSQIGVPEARIPDVVMKAVTDGKIVGYQGTGTGRPIYETMINGKKYNIAVTVGNNGFIVGANLRGSVK</sequence>
<evidence type="ECO:0008006" key="10">
    <source>
        <dbReference type="Google" id="ProtNLM"/>
    </source>
</evidence>
<dbReference type="Pfam" id="PF21483">
    <property type="entry name" value="CdiA_helical"/>
    <property type="match status" value="1"/>
</dbReference>
<feature type="domain" description="Toxin CdiA-like helical" evidence="7">
    <location>
        <begin position="512"/>
        <end position="570"/>
    </location>
</feature>
<dbReference type="Gene3D" id="6.10.140.1810">
    <property type="match status" value="1"/>
</dbReference>
<evidence type="ECO:0000256" key="4">
    <source>
        <dbReference type="ARBA" id="ARBA00023026"/>
    </source>
</evidence>